<sequence length="82" mass="9005">SQSSENAERRSNIACKESRTILTSCSNQIKYYLLIKKRFNSEELISLQQVSLYGSVPVDRNGAPSIESIAQTQSPNSVAPAT</sequence>
<name>A0A0B7B2P2_9EUPU</name>
<gene>
    <name evidence="2" type="primary">ORF153429</name>
</gene>
<proteinExistence type="predicted"/>
<dbReference type="AlphaFoldDB" id="A0A0B7B2P2"/>
<evidence type="ECO:0000313" key="2">
    <source>
        <dbReference type="EMBL" id="CEK86385.1"/>
    </source>
</evidence>
<evidence type="ECO:0000256" key="1">
    <source>
        <dbReference type="SAM" id="MobiDB-lite"/>
    </source>
</evidence>
<feature type="non-terminal residue" evidence="2">
    <location>
        <position position="82"/>
    </location>
</feature>
<protein>
    <submittedName>
        <fullName evidence="2">Uncharacterized protein</fullName>
    </submittedName>
</protein>
<dbReference type="EMBL" id="HACG01039520">
    <property type="protein sequence ID" value="CEK86385.1"/>
    <property type="molecule type" value="Transcribed_RNA"/>
</dbReference>
<accession>A0A0B7B2P2</accession>
<feature type="region of interest" description="Disordered" evidence="1">
    <location>
        <begin position="63"/>
        <end position="82"/>
    </location>
</feature>
<feature type="compositionally biased region" description="Polar residues" evidence="1">
    <location>
        <begin position="68"/>
        <end position="82"/>
    </location>
</feature>
<organism evidence="2">
    <name type="scientific">Arion vulgaris</name>
    <dbReference type="NCBI Taxonomy" id="1028688"/>
    <lineage>
        <taxon>Eukaryota</taxon>
        <taxon>Metazoa</taxon>
        <taxon>Spiralia</taxon>
        <taxon>Lophotrochozoa</taxon>
        <taxon>Mollusca</taxon>
        <taxon>Gastropoda</taxon>
        <taxon>Heterobranchia</taxon>
        <taxon>Euthyneura</taxon>
        <taxon>Panpulmonata</taxon>
        <taxon>Eupulmonata</taxon>
        <taxon>Stylommatophora</taxon>
        <taxon>Helicina</taxon>
        <taxon>Arionoidea</taxon>
        <taxon>Arionidae</taxon>
        <taxon>Arion</taxon>
    </lineage>
</organism>
<feature type="non-terminal residue" evidence="2">
    <location>
        <position position="1"/>
    </location>
</feature>
<reference evidence="2" key="1">
    <citation type="submission" date="2014-12" db="EMBL/GenBank/DDBJ databases">
        <title>Insight into the proteome of Arion vulgaris.</title>
        <authorList>
            <person name="Aradska J."/>
            <person name="Bulat T."/>
            <person name="Smidak R."/>
            <person name="Sarate P."/>
            <person name="Gangsoo J."/>
            <person name="Sialana F."/>
            <person name="Bilban M."/>
            <person name="Lubec G."/>
        </authorList>
    </citation>
    <scope>NUCLEOTIDE SEQUENCE</scope>
    <source>
        <tissue evidence="2">Skin</tissue>
    </source>
</reference>